<dbReference type="InterPro" id="IPR025714">
    <property type="entry name" value="Methyltranfer_dom"/>
</dbReference>
<dbReference type="PANTHER" id="PTHR18895:SF74">
    <property type="entry name" value="MTRF1L RELEASE FACTOR GLUTAMINE METHYLTRANSFERASE"/>
    <property type="match status" value="1"/>
</dbReference>
<comment type="catalytic activity">
    <reaction evidence="4">
        <text>L-glutaminyl-[peptide chain release factor] + S-adenosyl-L-methionine = N(5)-methyl-L-glutaminyl-[peptide chain release factor] + S-adenosyl-L-homocysteine + H(+)</text>
        <dbReference type="Rhea" id="RHEA:42896"/>
        <dbReference type="Rhea" id="RHEA-COMP:10271"/>
        <dbReference type="Rhea" id="RHEA-COMP:10272"/>
        <dbReference type="ChEBI" id="CHEBI:15378"/>
        <dbReference type="ChEBI" id="CHEBI:30011"/>
        <dbReference type="ChEBI" id="CHEBI:57856"/>
        <dbReference type="ChEBI" id="CHEBI:59789"/>
        <dbReference type="ChEBI" id="CHEBI:61891"/>
        <dbReference type="EC" id="2.1.1.297"/>
    </reaction>
</comment>
<dbReference type="CDD" id="cd02440">
    <property type="entry name" value="AdoMet_MTases"/>
    <property type="match status" value="1"/>
</dbReference>
<comment type="function">
    <text evidence="4">Methylates the class 1 translation termination release factors RF1/PrfA and RF2/PrfB on the glutamine residue of the universally conserved GGQ motif.</text>
</comment>
<evidence type="ECO:0000256" key="3">
    <source>
        <dbReference type="ARBA" id="ARBA00022691"/>
    </source>
</evidence>
<keyword evidence="1 4" id="KW-0489">Methyltransferase</keyword>
<accession>A0A917V4Y3</accession>
<dbReference type="SUPFAM" id="SSF53335">
    <property type="entry name" value="S-adenosyl-L-methionine-dependent methyltransferases"/>
    <property type="match status" value="1"/>
</dbReference>
<evidence type="ECO:0000256" key="4">
    <source>
        <dbReference type="HAMAP-Rule" id="MF_02126"/>
    </source>
</evidence>
<feature type="binding site" evidence="4">
    <location>
        <begin position="202"/>
        <end position="205"/>
    </location>
    <ligand>
        <name>substrate</name>
    </ligand>
</feature>
<feature type="binding site" evidence="4">
    <location>
        <position position="186"/>
    </location>
    <ligand>
        <name>S-adenosyl-L-methionine</name>
        <dbReference type="ChEBI" id="CHEBI:59789"/>
    </ligand>
</feature>
<evidence type="ECO:0000259" key="5">
    <source>
        <dbReference type="Pfam" id="PF13847"/>
    </source>
</evidence>
<feature type="binding site" evidence="4">
    <location>
        <position position="157"/>
    </location>
    <ligand>
        <name>S-adenosyl-L-methionine</name>
        <dbReference type="ChEBI" id="CHEBI:59789"/>
    </ligand>
</feature>
<dbReference type="GO" id="GO:0102559">
    <property type="term" value="F:peptide chain release factor N(5)-glutamine methyltransferase activity"/>
    <property type="evidence" value="ECO:0007669"/>
    <property type="project" value="UniProtKB-EC"/>
</dbReference>
<reference evidence="7 8" key="1">
    <citation type="journal article" date="2014" name="Int. J. Syst. Evol. Microbiol.">
        <title>Complete genome sequence of Corynebacterium casei LMG S-19264T (=DSM 44701T), isolated from a smear-ripened cheese.</title>
        <authorList>
            <consortium name="US DOE Joint Genome Institute (JGI-PGF)"/>
            <person name="Walter F."/>
            <person name="Albersmeier A."/>
            <person name="Kalinowski J."/>
            <person name="Ruckert C."/>
        </authorList>
    </citation>
    <scope>NUCLEOTIDE SEQUENCE [LARGE SCALE GENOMIC DNA]</scope>
    <source>
        <strain evidence="7 8">CGMCC 1.9161</strain>
    </source>
</reference>
<evidence type="ECO:0000313" key="7">
    <source>
        <dbReference type="EMBL" id="GGK40389.1"/>
    </source>
</evidence>
<dbReference type="EMBL" id="BMMF01000008">
    <property type="protein sequence ID" value="GGK40389.1"/>
    <property type="molecule type" value="Genomic_DNA"/>
</dbReference>
<dbReference type="InterPro" id="IPR002052">
    <property type="entry name" value="DNA_methylase_N6_adenine_CS"/>
</dbReference>
<keyword evidence="2 4" id="KW-0808">Transferase</keyword>
<dbReference type="Proteomes" id="UP000600449">
    <property type="component" value="Unassembled WGS sequence"/>
</dbReference>
<dbReference type="InterPro" id="IPR050320">
    <property type="entry name" value="N5-glutamine_MTase"/>
</dbReference>
<sequence>MSAAGLRLAPGTTRGAALAALRAAFARAGLDEPVLDARILVAEVAGVSTGTLLADLDRPLDPGALARLLGFAARRLAREPVWRILGEAEFWGLPFRLAPETLVPRPDTETLVEVALALGLADEKGRGARILDLGTGSGCILVALLSEAPGAWGLGLDRSPEAARTARENARANGVADRAAFLVGDWTAALAPDPCFDLVVSNPPYIPAADLAALAPEVRGHDPARALDGGADGLDAYRIIVDRGRDLLAQEGVLALEVGIGQAADVAAMGEARGLSLVRIARDLAGVERVVAFRR</sequence>
<dbReference type="Gene3D" id="1.10.8.10">
    <property type="entry name" value="DNA helicase RuvA subunit, C-terminal domain"/>
    <property type="match status" value="1"/>
</dbReference>
<protein>
    <recommendedName>
        <fullName evidence="4">Release factor glutamine methyltransferase</fullName>
        <shortName evidence="4">RF MTase</shortName>
        <ecNumber evidence="4">2.1.1.297</ecNumber>
    </recommendedName>
    <alternativeName>
        <fullName evidence="4">N5-glutamine methyltransferase PrmC</fullName>
    </alternativeName>
    <alternativeName>
        <fullName evidence="4">Protein-(glutamine-N5) MTase PrmC</fullName>
    </alternativeName>
    <alternativeName>
        <fullName evidence="4">Protein-glutamine N-methyltransferase PrmC</fullName>
    </alternativeName>
</protein>
<dbReference type="EC" id="2.1.1.297" evidence="4"/>
<evidence type="ECO:0000259" key="6">
    <source>
        <dbReference type="Pfam" id="PF17827"/>
    </source>
</evidence>
<dbReference type="Pfam" id="PF17827">
    <property type="entry name" value="PrmC_N"/>
    <property type="match status" value="1"/>
</dbReference>
<feature type="domain" description="Methyltransferase" evidence="5">
    <location>
        <begin position="126"/>
        <end position="203"/>
    </location>
</feature>
<keyword evidence="8" id="KW-1185">Reference proteome</keyword>
<gene>
    <name evidence="4 7" type="primary">prmC</name>
    <name evidence="7" type="ORF">GCM10011322_29420</name>
</gene>
<dbReference type="RefSeq" id="WP_244645460.1">
    <property type="nucleotide sequence ID" value="NZ_BMMF01000008.1"/>
</dbReference>
<organism evidence="7 8">
    <name type="scientific">Salinarimonas ramus</name>
    <dbReference type="NCBI Taxonomy" id="690164"/>
    <lineage>
        <taxon>Bacteria</taxon>
        <taxon>Pseudomonadati</taxon>
        <taxon>Pseudomonadota</taxon>
        <taxon>Alphaproteobacteria</taxon>
        <taxon>Hyphomicrobiales</taxon>
        <taxon>Salinarimonadaceae</taxon>
        <taxon>Salinarimonas</taxon>
    </lineage>
</organism>
<proteinExistence type="inferred from homology"/>
<evidence type="ECO:0000313" key="8">
    <source>
        <dbReference type="Proteomes" id="UP000600449"/>
    </source>
</evidence>
<comment type="similarity">
    <text evidence="4">Belongs to the protein N5-glutamine methyltransferase family. PrmC subfamily.</text>
</comment>
<feature type="binding site" evidence="4">
    <location>
        <begin position="134"/>
        <end position="138"/>
    </location>
    <ligand>
        <name>S-adenosyl-L-methionine</name>
        <dbReference type="ChEBI" id="CHEBI:59789"/>
    </ligand>
</feature>
<name>A0A917V4Y3_9HYPH</name>
<dbReference type="HAMAP" id="MF_02126">
    <property type="entry name" value="RF_methyltr_PrmC"/>
    <property type="match status" value="1"/>
</dbReference>
<dbReference type="AlphaFoldDB" id="A0A917V4Y3"/>
<dbReference type="InterPro" id="IPR040758">
    <property type="entry name" value="PrmC_N"/>
</dbReference>
<comment type="caution">
    <text evidence="7">The sequence shown here is derived from an EMBL/GenBank/DDBJ whole genome shotgun (WGS) entry which is preliminary data.</text>
</comment>
<evidence type="ECO:0000256" key="2">
    <source>
        <dbReference type="ARBA" id="ARBA00022679"/>
    </source>
</evidence>
<feature type="domain" description="Release factor glutamine methyltransferase N-terminal" evidence="6">
    <location>
        <begin position="17"/>
        <end position="86"/>
    </location>
</feature>
<dbReference type="PROSITE" id="PS00092">
    <property type="entry name" value="N6_MTASE"/>
    <property type="match status" value="1"/>
</dbReference>
<dbReference type="GO" id="GO:0032259">
    <property type="term" value="P:methylation"/>
    <property type="evidence" value="ECO:0007669"/>
    <property type="project" value="UniProtKB-KW"/>
</dbReference>
<dbReference type="InterPro" id="IPR029063">
    <property type="entry name" value="SAM-dependent_MTases_sf"/>
</dbReference>
<dbReference type="InterPro" id="IPR019874">
    <property type="entry name" value="RF_methyltr_PrmC"/>
</dbReference>
<dbReference type="NCBIfam" id="TIGR03534">
    <property type="entry name" value="RF_mod_PrmC"/>
    <property type="match status" value="1"/>
</dbReference>
<feature type="binding site" evidence="4">
    <location>
        <position position="202"/>
    </location>
    <ligand>
        <name>S-adenosyl-L-methionine</name>
        <dbReference type="ChEBI" id="CHEBI:59789"/>
    </ligand>
</feature>
<dbReference type="Gene3D" id="3.40.50.150">
    <property type="entry name" value="Vaccinia Virus protein VP39"/>
    <property type="match status" value="1"/>
</dbReference>
<dbReference type="PANTHER" id="PTHR18895">
    <property type="entry name" value="HEMK METHYLTRANSFERASE"/>
    <property type="match status" value="1"/>
</dbReference>
<dbReference type="InterPro" id="IPR004556">
    <property type="entry name" value="HemK-like"/>
</dbReference>
<dbReference type="GO" id="GO:0003676">
    <property type="term" value="F:nucleic acid binding"/>
    <property type="evidence" value="ECO:0007669"/>
    <property type="project" value="InterPro"/>
</dbReference>
<keyword evidence="3 4" id="KW-0949">S-adenosyl-L-methionine</keyword>
<dbReference type="NCBIfam" id="TIGR00536">
    <property type="entry name" value="hemK_fam"/>
    <property type="match status" value="1"/>
</dbReference>
<evidence type="ECO:0000256" key="1">
    <source>
        <dbReference type="ARBA" id="ARBA00022603"/>
    </source>
</evidence>
<dbReference type="Pfam" id="PF13847">
    <property type="entry name" value="Methyltransf_31"/>
    <property type="match status" value="1"/>
</dbReference>